<gene>
    <name evidence="5" type="ORF">F2Q70_00018973</name>
</gene>
<comment type="similarity">
    <text evidence="1 4">Belongs to the eukaryotic ribosomal protein eL15 family.</text>
</comment>
<organism evidence="5">
    <name type="scientific">Brassica cretica</name>
    <name type="common">Mustard</name>
    <dbReference type="NCBI Taxonomy" id="69181"/>
    <lineage>
        <taxon>Eukaryota</taxon>
        <taxon>Viridiplantae</taxon>
        <taxon>Streptophyta</taxon>
        <taxon>Embryophyta</taxon>
        <taxon>Tracheophyta</taxon>
        <taxon>Spermatophyta</taxon>
        <taxon>Magnoliopsida</taxon>
        <taxon>eudicotyledons</taxon>
        <taxon>Gunneridae</taxon>
        <taxon>Pentapetalae</taxon>
        <taxon>rosids</taxon>
        <taxon>malvids</taxon>
        <taxon>Brassicales</taxon>
        <taxon>Brassicaceae</taxon>
        <taxon>Brassiceae</taxon>
        <taxon>Brassica</taxon>
    </lineage>
</organism>
<evidence type="ECO:0000256" key="1">
    <source>
        <dbReference type="ARBA" id="ARBA00006857"/>
    </source>
</evidence>
<dbReference type="PANTHER" id="PTHR11847:SF4">
    <property type="entry name" value="LARGE RIBOSOMAL SUBUNIT PROTEIN EL15"/>
    <property type="match status" value="1"/>
</dbReference>
<dbReference type="InterPro" id="IPR000439">
    <property type="entry name" value="Ribosomal_eL15"/>
</dbReference>
<evidence type="ECO:0000313" key="5">
    <source>
        <dbReference type="EMBL" id="KAF2560339.1"/>
    </source>
</evidence>
<dbReference type="EMBL" id="QGKY02001250">
    <property type="protein sequence ID" value="KAF2560339.1"/>
    <property type="molecule type" value="Genomic_DNA"/>
</dbReference>
<protein>
    <recommendedName>
        <fullName evidence="4">Ribosomal protein L15</fullName>
    </recommendedName>
</protein>
<keyword evidence="2 4" id="KW-0689">Ribosomal protein</keyword>
<dbReference type="AlphaFoldDB" id="A0A8S9HQ69"/>
<reference evidence="5" key="1">
    <citation type="submission" date="2019-12" db="EMBL/GenBank/DDBJ databases">
        <title>Genome sequencing and annotation of Brassica cretica.</title>
        <authorList>
            <person name="Studholme D.J."/>
            <person name="Sarris P.F."/>
        </authorList>
    </citation>
    <scope>NUCLEOTIDE SEQUENCE</scope>
    <source>
        <strain evidence="5">PFS-102/07</strain>
        <tissue evidence="5">Leaf</tissue>
    </source>
</reference>
<dbReference type="Gene3D" id="3.40.1120.10">
    <property type="entry name" value="Ribosomal protein l15e"/>
    <property type="match status" value="2"/>
</dbReference>
<dbReference type="SUPFAM" id="SSF54189">
    <property type="entry name" value="Ribosomal proteins S24e, L23 and L15e"/>
    <property type="match status" value="2"/>
</dbReference>
<evidence type="ECO:0000256" key="2">
    <source>
        <dbReference type="ARBA" id="ARBA00022980"/>
    </source>
</evidence>
<comment type="caution">
    <text evidence="5">The sequence shown here is derived from an EMBL/GenBank/DDBJ whole genome shotgun (WGS) entry which is preliminary data.</text>
</comment>
<dbReference type="GO" id="GO:0003735">
    <property type="term" value="F:structural constituent of ribosome"/>
    <property type="evidence" value="ECO:0007669"/>
    <property type="project" value="InterPro"/>
</dbReference>
<name>A0A8S9HQ69_BRACR</name>
<dbReference type="Pfam" id="PF00827">
    <property type="entry name" value="Ribosomal_L15e"/>
    <property type="match status" value="1"/>
</dbReference>
<dbReference type="GO" id="GO:0003729">
    <property type="term" value="F:mRNA binding"/>
    <property type="evidence" value="ECO:0007669"/>
    <property type="project" value="UniProtKB-ARBA"/>
</dbReference>
<dbReference type="InterPro" id="IPR024794">
    <property type="entry name" value="Rbsml_eL15_core_dom_sf"/>
</dbReference>
<proteinExistence type="inferred from homology"/>
<dbReference type="GO" id="GO:0002181">
    <property type="term" value="P:cytoplasmic translation"/>
    <property type="evidence" value="ECO:0007669"/>
    <property type="project" value="TreeGrafter"/>
</dbReference>
<evidence type="ECO:0000256" key="3">
    <source>
        <dbReference type="ARBA" id="ARBA00023274"/>
    </source>
</evidence>
<dbReference type="InterPro" id="IPR012678">
    <property type="entry name" value="Ribosomal_uL23/eL15/eS24_sf"/>
</dbReference>
<keyword evidence="3 4" id="KW-0687">Ribonucleoprotein</keyword>
<sequence>MWRKKQSDVMRFCEEGEVLAESTDSNLRLSISSGPTRPDKARGLGYKAKQVAGISREENWLERPLQSKKEMTAGISLLDTCSTSMWRKKQSDVMRFCGRVRCRPRVQTATFDCPSRPDKARGLGYEAFRARID</sequence>
<dbReference type="GO" id="GO:0022625">
    <property type="term" value="C:cytosolic large ribosomal subunit"/>
    <property type="evidence" value="ECO:0007669"/>
    <property type="project" value="TreeGrafter"/>
</dbReference>
<dbReference type="PANTHER" id="PTHR11847">
    <property type="entry name" value="RIBOSOMAL PROTEIN L15"/>
    <property type="match status" value="1"/>
</dbReference>
<evidence type="ECO:0000256" key="4">
    <source>
        <dbReference type="RuleBase" id="RU000663"/>
    </source>
</evidence>
<accession>A0A8S9HQ69</accession>